<name>A0AAJ2PNY4_9ACTN</name>
<sequence length="71" mass="7173">MFAAGDERCNAGSVRVGIELERVLTRLEESGGVENVILDDGAALDVLGVLAVVDPERVGCGMGRASGAAAS</sequence>
<comment type="caution">
    <text evidence="1">The sequence shown here is derived from an EMBL/GenBank/DDBJ whole genome shotgun (WGS) entry which is preliminary data.</text>
</comment>
<protein>
    <submittedName>
        <fullName evidence="1">Uncharacterized protein</fullName>
    </submittedName>
</protein>
<dbReference type="EMBL" id="JARAWN010000064">
    <property type="protein sequence ID" value="MDX3130825.1"/>
    <property type="molecule type" value="Genomic_DNA"/>
</dbReference>
<organism evidence="1 2">
    <name type="scientific">Streptomyces europaeiscabiei</name>
    <dbReference type="NCBI Taxonomy" id="146819"/>
    <lineage>
        <taxon>Bacteria</taxon>
        <taxon>Bacillati</taxon>
        <taxon>Actinomycetota</taxon>
        <taxon>Actinomycetes</taxon>
        <taxon>Kitasatosporales</taxon>
        <taxon>Streptomycetaceae</taxon>
        <taxon>Streptomyces</taxon>
    </lineage>
</organism>
<evidence type="ECO:0000313" key="1">
    <source>
        <dbReference type="EMBL" id="MDX3130825.1"/>
    </source>
</evidence>
<proteinExistence type="predicted"/>
<dbReference type="Proteomes" id="UP001273589">
    <property type="component" value="Unassembled WGS sequence"/>
</dbReference>
<accession>A0AAJ2PNY4</accession>
<gene>
    <name evidence="1" type="ORF">PV367_13720</name>
</gene>
<reference evidence="1" key="1">
    <citation type="journal article" date="2023" name="Microb. Genom.">
        <title>Mesoterricola silvestris gen. nov., sp. nov., Mesoterricola sediminis sp. nov., Geothrix oryzae sp. nov., Geothrix edaphica sp. nov., Geothrix rubra sp. nov., and Geothrix limicola sp. nov., six novel members of Acidobacteriota isolated from soils.</title>
        <authorList>
            <person name="Weisberg A.J."/>
            <person name="Pearce E."/>
            <person name="Kramer C.G."/>
            <person name="Chang J.H."/>
            <person name="Clarke C.R."/>
        </authorList>
    </citation>
    <scope>NUCLEOTIDE SEQUENCE</scope>
    <source>
        <strain evidence="1">ND06-05F</strain>
    </source>
</reference>
<evidence type="ECO:0000313" key="2">
    <source>
        <dbReference type="Proteomes" id="UP001273589"/>
    </source>
</evidence>
<dbReference type="RefSeq" id="WP_319691709.1">
    <property type="nucleotide sequence ID" value="NZ_JARAWN010000064.1"/>
</dbReference>
<dbReference type="AlphaFoldDB" id="A0AAJ2PNY4"/>